<reference evidence="12" key="4">
    <citation type="submission" date="2019-04" db="EMBL/GenBank/DDBJ databases">
        <title>Evolution of Biomass-Degrading Anaerobic Consortia Revealed by Metagenomics.</title>
        <authorList>
            <person name="Peng X."/>
        </authorList>
    </citation>
    <scope>NUCLEOTIDE SEQUENCE</scope>
    <source>
        <strain evidence="12">SIG195</strain>
    </source>
</reference>
<dbReference type="Proteomes" id="UP000182764">
    <property type="component" value="Unassembled WGS sequence"/>
</dbReference>
<dbReference type="RefSeq" id="WP_039694499.1">
    <property type="nucleotide sequence ID" value="NZ_FNFJ01000001.1"/>
</dbReference>
<dbReference type="Proteomes" id="UP000700800">
    <property type="component" value="Unassembled WGS sequence"/>
</dbReference>
<evidence type="ECO:0000256" key="8">
    <source>
        <dbReference type="ARBA" id="ARBA00048337"/>
    </source>
</evidence>
<comment type="catalytic activity">
    <reaction evidence="1 9">
        <text>4-amino-5-aminomethyl-2-methylpyrimidine + H2O = 4-amino-5-hydroxymethyl-2-methylpyrimidine + NH4(+)</text>
        <dbReference type="Rhea" id="RHEA:31799"/>
        <dbReference type="ChEBI" id="CHEBI:15377"/>
        <dbReference type="ChEBI" id="CHEBI:16892"/>
        <dbReference type="ChEBI" id="CHEBI:28938"/>
        <dbReference type="ChEBI" id="CHEBI:63416"/>
        <dbReference type="EC" id="3.5.99.2"/>
    </reaction>
</comment>
<dbReference type="GO" id="GO:0009229">
    <property type="term" value="P:thiamine diphosphate biosynthetic process"/>
    <property type="evidence" value="ECO:0007669"/>
    <property type="project" value="UniProtKB-UniPathway"/>
</dbReference>
<comment type="catalytic activity">
    <reaction evidence="8 9">
        <text>thiamine + H2O = 5-(2-hydroxyethyl)-4-methylthiazole + 4-amino-5-hydroxymethyl-2-methylpyrimidine + H(+)</text>
        <dbReference type="Rhea" id="RHEA:17509"/>
        <dbReference type="ChEBI" id="CHEBI:15377"/>
        <dbReference type="ChEBI" id="CHEBI:15378"/>
        <dbReference type="ChEBI" id="CHEBI:16892"/>
        <dbReference type="ChEBI" id="CHEBI:17957"/>
        <dbReference type="ChEBI" id="CHEBI:18385"/>
        <dbReference type="EC" id="3.5.99.2"/>
    </reaction>
</comment>
<dbReference type="PANTHER" id="PTHR43198">
    <property type="entry name" value="BIFUNCTIONAL TH2 PROTEIN"/>
    <property type="match status" value="1"/>
</dbReference>
<evidence type="ECO:0000313" key="12">
    <source>
        <dbReference type="EMBL" id="MBE6164032.1"/>
    </source>
</evidence>
<reference evidence="11 14" key="1">
    <citation type="submission" date="2014-02" db="EMBL/GenBank/DDBJ databases">
        <authorList>
            <person name="Manrique M."/>
        </authorList>
    </citation>
    <scope>NUCLEOTIDE SEQUENCE [LARGE SCALE GENOMIC DNA]</scope>
    <source>
        <strain evidence="11 14">LMG17956</strain>
    </source>
</reference>
<keyword evidence="7 9" id="KW-0784">Thiamine biosynthesis</keyword>
<accession>A0A060RHF9</accession>
<dbReference type="EMBL" id="FOBM01000001">
    <property type="protein sequence ID" value="SEL91507.1"/>
    <property type="molecule type" value="Genomic_DNA"/>
</dbReference>
<comment type="function">
    <text evidence="9">Catalyzes an amino-pyrimidine hydrolysis reaction at the C5' of the pyrimidine moiety of thiamine compounds, a reaction that is part of a thiamine salvage pathway.</text>
</comment>
<dbReference type="CDD" id="cd19360">
    <property type="entry name" value="TenA_C_SaTenA-like"/>
    <property type="match status" value="1"/>
</dbReference>
<protein>
    <recommendedName>
        <fullName evidence="6 9">Aminopyrimidine aminohydrolase</fullName>
        <ecNumber evidence="5 9">3.5.99.2</ecNumber>
    </recommendedName>
</protein>
<gene>
    <name evidence="12" type="primary">tenA</name>
    <name evidence="11" type="ORF">BN963_SGAL_01482</name>
    <name evidence="12" type="ORF">E7156_01685</name>
    <name evidence="13" type="ORF">SAMN04487839_101211</name>
</gene>
<dbReference type="GO" id="GO:0009228">
    <property type="term" value="P:thiamine biosynthetic process"/>
    <property type="evidence" value="ECO:0007669"/>
    <property type="project" value="UniProtKB-KW"/>
</dbReference>
<proteinExistence type="inferred from homology"/>
<evidence type="ECO:0000256" key="5">
    <source>
        <dbReference type="ARBA" id="ARBA00012684"/>
    </source>
</evidence>
<reference evidence="11 14" key="2">
    <citation type="submission" date="2014-05" db="EMBL/GenBank/DDBJ databases">
        <title>Genome sequence of Streptococcus gallolyticus.</title>
        <authorList>
            <person name="Del Campo R."/>
        </authorList>
    </citation>
    <scope>NUCLEOTIDE SEQUENCE [LARGE SCALE GENOMIC DNA]</scope>
    <source>
        <strain evidence="11 14">LMG17956</strain>
    </source>
</reference>
<dbReference type="EMBL" id="CCBC010000178">
    <property type="protein sequence ID" value="CDO18284.1"/>
    <property type="molecule type" value="Genomic_DNA"/>
</dbReference>
<dbReference type="InterPro" id="IPR050967">
    <property type="entry name" value="Thiamine_Salvage_TenA"/>
</dbReference>
<dbReference type="InterPro" id="IPR027574">
    <property type="entry name" value="Thiaminase_II"/>
</dbReference>
<evidence type="ECO:0000256" key="3">
    <source>
        <dbReference type="ARBA" id="ARBA00010264"/>
    </source>
</evidence>
<dbReference type="NCBIfam" id="TIGR04306">
    <property type="entry name" value="salvage_TenA"/>
    <property type="match status" value="1"/>
</dbReference>
<evidence type="ECO:0000256" key="1">
    <source>
        <dbReference type="ARBA" id="ARBA00001881"/>
    </source>
</evidence>
<dbReference type="Gene3D" id="1.20.910.10">
    <property type="entry name" value="Heme oxygenase-like"/>
    <property type="match status" value="1"/>
</dbReference>
<dbReference type="SUPFAM" id="SSF48613">
    <property type="entry name" value="Heme oxygenase-like"/>
    <property type="match status" value="1"/>
</dbReference>
<comment type="pathway">
    <text evidence="2 9">Cofactor biosynthesis; thiamine diphosphate biosynthesis.</text>
</comment>
<evidence type="ECO:0000256" key="7">
    <source>
        <dbReference type="ARBA" id="ARBA00022977"/>
    </source>
</evidence>
<dbReference type="PANTHER" id="PTHR43198:SF2">
    <property type="entry name" value="SI:CH1073-67J19.1-RELATED"/>
    <property type="match status" value="1"/>
</dbReference>
<evidence type="ECO:0000256" key="2">
    <source>
        <dbReference type="ARBA" id="ARBA00004948"/>
    </source>
</evidence>
<dbReference type="Proteomes" id="UP000027584">
    <property type="component" value="Unassembled WGS sequence"/>
</dbReference>
<reference evidence="13 15" key="3">
    <citation type="submission" date="2016-10" db="EMBL/GenBank/DDBJ databases">
        <authorList>
            <person name="de Groot N.N."/>
        </authorList>
    </citation>
    <scope>NUCLEOTIDE SEQUENCE [LARGE SCALE GENOMIC DNA]</scope>
    <source>
        <strain evidence="13 15">VTM1R29</strain>
    </source>
</reference>
<dbReference type="GO" id="GO:0050334">
    <property type="term" value="F:thiaminase activity"/>
    <property type="evidence" value="ECO:0007669"/>
    <property type="project" value="UniProtKB-EC"/>
</dbReference>
<dbReference type="AlphaFoldDB" id="A0A060RHF9"/>
<evidence type="ECO:0000256" key="6">
    <source>
        <dbReference type="ARBA" id="ARBA00013647"/>
    </source>
</evidence>
<dbReference type="UniPathway" id="UPA00060"/>
<name>A0A060RHF9_9STRE</name>
<comment type="subunit">
    <text evidence="4">Homotetramer.</text>
</comment>
<evidence type="ECO:0000256" key="9">
    <source>
        <dbReference type="RuleBase" id="RU363093"/>
    </source>
</evidence>
<dbReference type="InterPro" id="IPR016084">
    <property type="entry name" value="Haem_Oase-like_multi-hlx"/>
</dbReference>
<dbReference type="EC" id="3.5.99.2" evidence="5 9"/>
<sequence length="228" mass="26722">MIVNELKKRSEIFIEKIVEDDFIQGMITETLPAEAICHYLKADSVYLDKFADIYAQLFAKVPDKASKEFFLGQIDFIFKHEVGAHHFLAQVVGQDYEEIIADRAWYPSADHYIKHMYYQLNRDNLVYILAAMLPCPWIYQQVAKRVLASGKISDDNPFKNWLDFYGQEGVADACLIVYFDLVAKYSEHLSADEQKEVIRVFLESCQHERQFFQMAVEQEEWPEEVRNV</sequence>
<evidence type="ECO:0000313" key="15">
    <source>
        <dbReference type="Proteomes" id="UP000182764"/>
    </source>
</evidence>
<organism evidence="11 14">
    <name type="scientific">Streptococcus gallolyticus</name>
    <dbReference type="NCBI Taxonomy" id="315405"/>
    <lineage>
        <taxon>Bacteria</taxon>
        <taxon>Bacillati</taxon>
        <taxon>Bacillota</taxon>
        <taxon>Bacilli</taxon>
        <taxon>Lactobacillales</taxon>
        <taxon>Streptococcaceae</taxon>
        <taxon>Streptococcus</taxon>
    </lineage>
</organism>
<evidence type="ECO:0000313" key="11">
    <source>
        <dbReference type="EMBL" id="CDO18284.1"/>
    </source>
</evidence>
<comment type="similarity">
    <text evidence="3 9">Belongs to the TenA family.</text>
</comment>
<evidence type="ECO:0000256" key="4">
    <source>
        <dbReference type="ARBA" id="ARBA00011881"/>
    </source>
</evidence>
<evidence type="ECO:0000313" key="14">
    <source>
        <dbReference type="Proteomes" id="UP000027584"/>
    </source>
</evidence>
<keyword evidence="9" id="KW-0378">Hydrolase</keyword>
<dbReference type="Pfam" id="PF03070">
    <property type="entry name" value="TENA_THI-4"/>
    <property type="match status" value="1"/>
</dbReference>
<feature type="domain" description="Thiaminase-2/PQQC" evidence="10">
    <location>
        <begin position="17"/>
        <end position="217"/>
    </location>
</feature>
<evidence type="ECO:0000313" key="13">
    <source>
        <dbReference type="EMBL" id="SEL91507.1"/>
    </source>
</evidence>
<dbReference type="EMBL" id="SVAF01000003">
    <property type="protein sequence ID" value="MBE6164032.1"/>
    <property type="molecule type" value="Genomic_DNA"/>
</dbReference>
<dbReference type="InterPro" id="IPR004305">
    <property type="entry name" value="Thiaminase-2/PQQC"/>
</dbReference>
<dbReference type="GO" id="GO:0005829">
    <property type="term" value="C:cytosol"/>
    <property type="evidence" value="ECO:0007669"/>
    <property type="project" value="TreeGrafter"/>
</dbReference>
<evidence type="ECO:0000259" key="10">
    <source>
        <dbReference type="Pfam" id="PF03070"/>
    </source>
</evidence>